<dbReference type="NCBIfam" id="TIGR00319">
    <property type="entry name" value="desulf_FeS4"/>
    <property type="match status" value="1"/>
</dbReference>
<dbReference type="KEGG" id="crw:CROST_030920"/>
<keyword evidence="11" id="KW-0560">Oxidoreductase</keyword>
<comment type="similarity">
    <text evidence="1">Belongs to the desulfoferrodoxin family.</text>
</comment>
<dbReference type="Proteomes" id="UP000190951">
    <property type="component" value="Chromosome"/>
</dbReference>
<evidence type="ECO:0000256" key="7">
    <source>
        <dbReference type="ARBA" id="ARBA00023004"/>
    </source>
</evidence>
<dbReference type="Gene3D" id="2.20.28.100">
    <property type="entry name" value="Desulphoferrodoxin, N-terminal domain"/>
    <property type="match status" value="1"/>
</dbReference>
<gene>
    <name evidence="11" type="primary">dfx</name>
    <name evidence="11" type="ORF">CROST_030920</name>
</gene>
<dbReference type="EMBL" id="CP096983">
    <property type="protein sequence ID" value="URZ12370.1"/>
    <property type="molecule type" value="Genomic_DNA"/>
</dbReference>
<evidence type="ECO:0000256" key="4">
    <source>
        <dbReference type="ARBA" id="ARBA00022448"/>
    </source>
</evidence>
<dbReference type="InterPro" id="IPR004462">
    <property type="entry name" value="Desulfoferrodoxin_N"/>
</dbReference>
<evidence type="ECO:0000256" key="5">
    <source>
        <dbReference type="ARBA" id="ARBA00022723"/>
    </source>
</evidence>
<dbReference type="PANTHER" id="PTHR36541">
    <property type="entry name" value="SUPEROXIDE REDUCTASE-RELATED"/>
    <property type="match status" value="1"/>
</dbReference>
<keyword evidence="7" id="KW-0408">Iron</keyword>
<evidence type="ECO:0000256" key="6">
    <source>
        <dbReference type="ARBA" id="ARBA00022982"/>
    </source>
</evidence>
<evidence type="ECO:0000313" key="12">
    <source>
        <dbReference type="Proteomes" id="UP000190951"/>
    </source>
</evidence>
<dbReference type="RefSeq" id="WP_077833062.1">
    <property type="nucleotide sequence ID" value="NZ_CP096983.1"/>
</dbReference>
<keyword evidence="4" id="KW-0813">Transport</keyword>
<evidence type="ECO:0000313" key="11">
    <source>
        <dbReference type="EMBL" id="URZ12370.1"/>
    </source>
</evidence>
<keyword evidence="6" id="KW-0249">Electron transport</keyword>
<dbReference type="NCBIfam" id="TIGR00332">
    <property type="entry name" value="neela_ferrous"/>
    <property type="match status" value="1"/>
</dbReference>
<dbReference type="Pfam" id="PF01880">
    <property type="entry name" value="Desulfoferrodox"/>
    <property type="match status" value="1"/>
</dbReference>
<proteinExistence type="inferred from homology"/>
<accession>A0A1S8LBS2</accession>
<dbReference type="SUPFAM" id="SSF49367">
    <property type="entry name" value="Superoxide reductase-like"/>
    <property type="match status" value="1"/>
</dbReference>
<dbReference type="InterPro" id="IPR002742">
    <property type="entry name" value="Desulfoferrodoxin_Fe-bd_dom"/>
</dbReference>
<sequence>MNNDLEIYICKKCGNAVLLIEEGGGTLTCCSEPMTKITANTTDAAQEKHVPHITKNGSDIDVSVGSVEHPMTPEHFIQWIVLVSGDRMEMVKLSPDKKPTAHFKNVTNGTIYAYCNLHSLWKADI</sequence>
<evidence type="ECO:0000256" key="3">
    <source>
        <dbReference type="ARBA" id="ARBA00014839"/>
    </source>
</evidence>
<evidence type="ECO:0000256" key="8">
    <source>
        <dbReference type="ARBA" id="ARBA00024690"/>
    </source>
</evidence>
<comment type="catalytic activity">
    <reaction evidence="10">
        <text>reduced [rubredoxin] + superoxide + 2 H(+) = oxidized [rubredoxin] + H2O2</text>
        <dbReference type="Rhea" id="RHEA:21324"/>
        <dbReference type="Rhea" id="RHEA-COMP:10302"/>
        <dbReference type="Rhea" id="RHEA-COMP:10303"/>
        <dbReference type="ChEBI" id="CHEBI:15378"/>
        <dbReference type="ChEBI" id="CHEBI:16240"/>
        <dbReference type="ChEBI" id="CHEBI:18421"/>
        <dbReference type="ChEBI" id="CHEBI:29033"/>
        <dbReference type="ChEBI" id="CHEBI:29034"/>
        <dbReference type="EC" id="1.15.1.2"/>
    </reaction>
</comment>
<dbReference type="CDD" id="cd00524">
    <property type="entry name" value="SORL"/>
    <property type="match status" value="1"/>
</dbReference>
<evidence type="ECO:0000256" key="10">
    <source>
        <dbReference type="ARBA" id="ARBA00047448"/>
    </source>
</evidence>
<keyword evidence="12" id="KW-1185">Reference proteome</keyword>
<dbReference type="SUPFAM" id="SSF57802">
    <property type="entry name" value="Rubredoxin-like"/>
    <property type="match status" value="1"/>
</dbReference>
<dbReference type="InterPro" id="IPR036073">
    <property type="entry name" value="Desulfoferrodoxin_Fe-bd_dom_sf"/>
</dbReference>
<dbReference type="GO" id="GO:0005506">
    <property type="term" value="F:iron ion binding"/>
    <property type="evidence" value="ECO:0007669"/>
    <property type="project" value="InterPro"/>
</dbReference>
<dbReference type="InterPro" id="IPR051233">
    <property type="entry name" value="Desulfoferrodoxin_SOR"/>
</dbReference>
<dbReference type="STRING" id="84029.CROST_12570"/>
<keyword evidence="5" id="KW-0479">Metal-binding</keyword>
<dbReference type="InterPro" id="IPR038094">
    <property type="entry name" value="Desulfoferrodoxin_N_sf"/>
</dbReference>
<dbReference type="CDD" id="cd00974">
    <property type="entry name" value="DSRD"/>
    <property type="match status" value="1"/>
</dbReference>
<organism evidence="11 12">
    <name type="scientific">Clostridium felsineum</name>
    <dbReference type="NCBI Taxonomy" id="36839"/>
    <lineage>
        <taxon>Bacteria</taxon>
        <taxon>Bacillati</taxon>
        <taxon>Bacillota</taxon>
        <taxon>Clostridia</taxon>
        <taxon>Eubacteriales</taxon>
        <taxon>Clostridiaceae</taxon>
        <taxon>Clostridium</taxon>
    </lineage>
</organism>
<reference evidence="11 12" key="1">
    <citation type="submission" date="2022-04" db="EMBL/GenBank/DDBJ databases">
        <title>Genome sequence of C. roseum typestrain.</title>
        <authorList>
            <person name="Poehlein A."/>
            <person name="Schoch T."/>
            <person name="Duerre P."/>
            <person name="Daniel R."/>
        </authorList>
    </citation>
    <scope>NUCLEOTIDE SEQUENCE [LARGE SCALE GENOMIC DNA]</scope>
    <source>
        <strain evidence="11 12">DSM 7320</strain>
    </source>
</reference>
<dbReference type="PANTHER" id="PTHR36541:SF1">
    <property type="entry name" value="SUPEROXIDE REDUCTASE-RELATED"/>
    <property type="match status" value="1"/>
</dbReference>
<evidence type="ECO:0000256" key="1">
    <source>
        <dbReference type="ARBA" id="ARBA00005941"/>
    </source>
</evidence>
<dbReference type="Gene3D" id="2.60.40.730">
    <property type="entry name" value="SOR catalytic domain"/>
    <property type="match status" value="1"/>
</dbReference>
<dbReference type="AlphaFoldDB" id="A0A1S8LBS2"/>
<dbReference type="GO" id="GO:0050605">
    <property type="term" value="F:superoxide reductase activity"/>
    <property type="evidence" value="ECO:0007669"/>
    <property type="project" value="UniProtKB-EC"/>
</dbReference>
<evidence type="ECO:0000256" key="9">
    <source>
        <dbReference type="ARBA" id="ARBA00031398"/>
    </source>
</evidence>
<comment type="function">
    <text evidence="8">Catalyzes the one-electron reduction of superoxide anion radical to hydrogen peroxide at a nonheme ferrous iron center. Plays a fundamental role in case of oxidative stress via its superoxide detoxification activity.</text>
</comment>
<name>A0A1S8LBS2_9CLOT</name>
<dbReference type="EC" id="1.15.1.2" evidence="2"/>
<evidence type="ECO:0000256" key="2">
    <source>
        <dbReference type="ARBA" id="ARBA00012679"/>
    </source>
</evidence>
<dbReference type="Pfam" id="PF06397">
    <property type="entry name" value="Desulfoferrod_N"/>
    <property type="match status" value="1"/>
</dbReference>
<protein>
    <recommendedName>
        <fullName evidence="3">Desulfoferrodoxin</fullName>
        <ecNumber evidence="2">1.15.1.2</ecNumber>
    </recommendedName>
    <alternativeName>
        <fullName evidence="9">Superoxide reductase</fullName>
    </alternativeName>
</protein>